<evidence type="ECO:0000313" key="1">
    <source>
        <dbReference type="EnsemblPlants" id="ONIVA06G29360.1"/>
    </source>
</evidence>
<protein>
    <submittedName>
        <fullName evidence="1">Uncharacterized protein</fullName>
    </submittedName>
</protein>
<keyword evidence="2" id="KW-1185">Reference proteome</keyword>
<reference evidence="1" key="2">
    <citation type="submission" date="2018-04" db="EMBL/GenBank/DDBJ databases">
        <title>OnivRS2 (Oryza nivara Reference Sequence Version 2).</title>
        <authorList>
            <person name="Zhang J."/>
            <person name="Kudrna D."/>
            <person name="Lee S."/>
            <person name="Talag J."/>
            <person name="Rajasekar S."/>
            <person name="Welchert J."/>
            <person name="Hsing Y.-I."/>
            <person name="Wing R.A."/>
        </authorList>
    </citation>
    <scope>NUCLEOTIDE SEQUENCE [LARGE SCALE GENOMIC DNA]</scope>
    <source>
        <strain evidence="1">SL10</strain>
    </source>
</reference>
<dbReference type="AlphaFoldDB" id="A0A0E0HV41"/>
<dbReference type="Gramene" id="ONIVA06G29360.1">
    <property type="protein sequence ID" value="ONIVA06G29360.1"/>
    <property type="gene ID" value="ONIVA06G29360"/>
</dbReference>
<reference evidence="1" key="1">
    <citation type="submission" date="2015-04" db="UniProtKB">
        <authorList>
            <consortium name="EnsemblPlants"/>
        </authorList>
    </citation>
    <scope>IDENTIFICATION</scope>
    <source>
        <strain evidence="1">SL10</strain>
    </source>
</reference>
<evidence type="ECO:0000313" key="2">
    <source>
        <dbReference type="Proteomes" id="UP000006591"/>
    </source>
</evidence>
<name>A0A0E0HV41_ORYNI</name>
<dbReference type="Proteomes" id="UP000006591">
    <property type="component" value="Chromosome 6"/>
</dbReference>
<proteinExistence type="predicted"/>
<organism evidence="1">
    <name type="scientific">Oryza nivara</name>
    <name type="common">Indian wild rice</name>
    <name type="synonym">Oryza sativa f. spontanea</name>
    <dbReference type="NCBI Taxonomy" id="4536"/>
    <lineage>
        <taxon>Eukaryota</taxon>
        <taxon>Viridiplantae</taxon>
        <taxon>Streptophyta</taxon>
        <taxon>Embryophyta</taxon>
        <taxon>Tracheophyta</taxon>
        <taxon>Spermatophyta</taxon>
        <taxon>Magnoliopsida</taxon>
        <taxon>Liliopsida</taxon>
        <taxon>Poales</taxon>
        <taxon>Poaceae</taxon>
        <taxon>BOP clade</taxon>
        <taxon>Oryzoideae</taxon>
        <taxon>Oryzeae</taxon>
        <taxon>Oryzinae</taxon>
        <taxon>Oryza</taxon>
    </lineage>
</organism>
<sequence>MVGFARSEPQCLFVAEPSSTVVQSAAPIAGRAIQSATPYAPSDAISRRVFFPGIYAHHNQVTKEAITYIKDSLSLSLSLSLCVYIYIHIYI</sequence>
<accession>A0A0E0HV41</accession>
<dbReference type="EnsemblPlants" id="ONIVA06G29360.1">
    <property type="protein sequence ID" value="ONIVA06G29360.1"/>
    <property type="gene ID" value="ONIVA06G29360"/>
</dbReference>
<dbReference type="HOGENOM" id="CLU_2430806_0_0_1"/>